<evidence type="ECO:0000259" key="2">
    <source>
        <dbReference type="Pfam" id="PF00248"/>
    </source>
</evidence>
<proteinExistence type="predicted"/>
<evidence type="ECO:0000313" key="4">
    <source>
        <dbReference type="Proteomes" id="UP000076842"/>
    </source>
</evidence>
<gene>
    <name evidence="3" type="ORF">CALCODRAFT_498441</name>
</gene>
<keyword evidence="1" id="KW-0560">Oxidoreductase</keyword>
<feature type="domain" description="NADP-dependent oxidoreductase" evidence="2">
    <location>
        <begin position="16"/>
        <end position="316"/>
    </location>
</feature>
<dbReference type="Proteomes" id="UP000076842">
    <property type="component" value="Unassembled WGS sequence"/>
</dbReference>
<dbReference type="InterPro" id="IPR036812">
    <property type="entry name" value="NAD(P)_OxRdtase_dom_sf"/>
</dbReference>
<dbReference type="OrthoDB" id="37537at2759"/>
<dbReference type="SUPFAM" id="SSF51430">
    <property type="entry name" value="NAD(P)-linked oxidoreductase"/>
    <property type="match status" value="1"/>
</dbReference>
<evidence type="ECO:0000256" key="1">
    <source>
        <dbReference type="ARBA" id="ARBA00023002"/>
    </source>
</evidence>
<dbReference type="InParanoid" id="A0A165EUQ4"/>
<dbReference type="InterPro" id="IPR050791">
    <property type="entry name" value="Aldo-Keto_reductase"/>
</dbReference>
<dbReference type="PANTHER" id="PTHR43625:SF40">
    <property type="entry name" value="ALDO-KETO REDUCTASE YAKC [NADP(+)]"/>
    <property type="match status" value="1"/>
</dbReference>
<dbReference type="EMBL" id="KV423992">
    <property type="protein sequence ID" value="KZT55560.1"/>
    <property type="molecule type" value="Genomic_DNA"/>
</dbReference>
<sequence>MPAMPKRKIGDTEVSAIGFGSMGLGGHGNVSSGMSMDERLKVLDRAYELGCTFWDTANIYNDAEAVIGEWLKRNPDKKSGIFLATKFGFVLGNATASGGVSVDASPKAARKECEKSLKTLGVDQIDLYYVHMVDSKVPIEITVGALAELVKEGKIKYIGLSNCSAACVRRAQAVHPISAYQVEYAPITLDMETVGVLDVCRELGITIVPHTPLAKGVLTGQYKSPDDFPAGDMRRYFPKYSKENFPKVLAVADALKTIGAKHGATAGQVALAWVMAQAPPDFVPIPGTKTLKYLEENIGSVYVRLSPAEVAEIRRHSLESGAADIDPLPAAFMDKFHFKDSMPLEEYAA</sequence>
<dbReference type="GO" id="GO:0016491">
    <property type="term" value="F:oxidoreductase activity"/>
    <property type="evidence" value="ECO:0007669"/>
    <property type="project" value="UniProtKB-KW"/>
</dbReference>
<dbReference type="AlphaFoldDB" id="A0A165EUQ4"/>
<keyword evidence="4" id="KW-1185">Reference proteome</keyword>
<dbReference type="STRING" id="1353952.A0A165EUQ4"/>
<protein>
    <submittedName>
        <fullName evidence="3">Aldo/keto reductase</fullName>
    </submittedName>
</protein>
<organism evidence="3 4">
    <name type="scientific">Calocera cornea HHB12733</name>
    <dbReference type="NCBI Taxonomy" id="1353952"/>
    <lineage>
        <taxon>Eukaryota</taxon>
        <taxon>Fungi</taxon>
        <taxon>Dikarya</taxon>
        <taxon>Basidiomycota</taxon>
        <taxon>Agaricomycotina</taxon>
        <taxon>Dacrymycetes</taxon>
        <taxon>Dacrymycetales</taxon>
        <taxon>Dacrymycetaceae</taxon>
        <taxon>Calocera</taxon>
    </lineage>
</organism>
<dbReference type="PANTHER" id="PTHR43625">
    <property type="entry name" value="AFLATOXIN B1 ALDEHYDE REDUCTASE"/>
    <property type="match status" value="1"/>
</dbReference>
<reference evidence="3 4" key="1">
    <citation type="journal article" date="2016" name="Mol. Biol. Evol.">
        <title>Comparative Genomics of Early-Diverging Mushroom-Forming Fungi Provides Insights into the Origins of Lignocellulose Decay Capabilities.</title>
        <authorList>
            <person name="Nagy L.G."/>
            <person name="Riley R."/>
            <person name="Tritt A."/>
            <person name="Adam C."/>
            <person name="Daum C."/>
            <person name="Floudas D."/>
            <person name="Sun H."/>
            <person name="Yadav J.S."/>
            <person name="Pangilinan J."/>
            <person name="Larsson K.H."/>
            <person name="Matsuura K."/>
            <person name="Barry K."/>
            <person name="Labutti K."/>
            <person name="Kuo R."/>
            <person name="Ohm R.A."/>
            <person name="Bhattacharya S.S."/>
            <person name="Shirouzu T."/>
            <person name="Yoshinaga Y."/>
            <person name="Martin F.M."/>
            <person name="Grigoriev I.V."/>
            <person name="Hibbett D.S."/>
        </authorList>
    </citation>
    <scope>NUCLEOTIDE SEQUENCE [LARGE SCALE GENOMIC DNA]</scope>
    <source>
        <strain evidence="3 4">HHB12733</strain>
    </source>
</reference>
<dbReference type="FunCoup" id="A0A165EUQ4">
    <property type="interactions" value="314"/>
</dbReference>
<evidence type="ECO:0000313" key="3">
    <source>
        <dbReference type="EMBL" id="KZT55560.1"/>
    </source>
</evidence>
<name>A0A165EUQ4_9BASI</name>
<dbReference type="GO" id="GO:0005737">
    <property type="term" value="C:cytoplasm"/>
    <property type="evidence" value="ECO:0007669"/>
    <property type="project" value="TreeGrafter"/>
</dbReference>
<dbReference type="Gene3D" id="3.20.20.100">
    <property type="entry name" value="NADP-dependent oxidoreductase domain"/>
    <property type="match status" value="1"/>
</dbReference>
<dbReference type="InterPro" id="IPR023210">
    <property type="entry name" value="NADP_OxRdtase_dom"/>
</dbReference>
<accession>A0A165EUQ4</accession>
<dbReference type="Pfam" id="PF00248">
    <property type="entry name" value="Aldo_ket_red"/>
    <property type="match status" value="1"/>
</dbReference>